<evidence type="ECO:0000313" key="16">
    <source>
        <dbReference type="EMBL" id="MCQ8184484.1"/>
    </source>
</evidence>
<dbReference type="NCBIfam" id="TIGR00170">
    <property type="entry name" value="leuC"/>
    <property type="match status" value="1"/>
</dbReference>
<keyword evidence="17" id="KW-1185">Reference proteome</keyword>
<evidence type="ECO:0000256" key="8">
    <source>
        <dbReference type="ARBA" id="ARBA00022485"/>
    </source>
</evidence>
<dbReference type="Proteomes" id="UP001142610">
    <property type="component" value="Unassembled WGS sequence"/>
</dbReference>
<evidence type="ECO:0000256" key="2">
    <source>
        <dbReference type="ARBA" id="ARBA00001966"/>
    </source>
</evidence>
<evidence type="ECO:0000256" key="12">
    <source>
        <dbReference type="ARBA" id="ARBA00023014"/>
    </source>
</evidence>
<dbReference type="EC" id="4.2.1.33" evidence="6"/>
<dbReference type="InterPro" id="IPR001030">
    <property type="entry name" value="Acoase/IPM_deHydtase_lsu_aba"/>
</dbReference>
<dbReference type="GO" id="GO:0003861">
    <property type="term" value="F:3-isopropylmalate dehydratase activity"/>
    <property type="evidence" value="ECO:0007669"/>
    <property type="project" value="UniProtKB-EC"/>
</dbReference>
<dbReference type="RefSeq" id="WP_256618303.1">
    <property type="nucleotide sequence ID" value="NZ_JANIBC010000002.1"/>
</dbReference>
<dbReference type="GO" id="GO:0051539">
    <property type="term" value="F:4 iron, 4 sulfur cluster binding"/>
    <property type="evidence" value="ECO:0007669"/>
    <property type="project" value="UniProtKB-KW"/>
</dbReference>
<keyword evidence="10" id="KW-0479">Metal-binding</keyword>
<keyword evidence="8" id="KW-0004">4Fe-4S</keyword>
<evidence type="ECO:0000256" key="1">
    <source>
        <dbReference type="ARBA" id="ARBA00000491"/>
    </source>
</evidence>
<evidence type="ECO:0000256" key="9">
    <source>
        <dbReference type="ARBA" id="ARBA00022605"/>
    </source>
</evidence>
<feature type="domain" description="Aconitase/3-isopropylmalate dehydratase large subunit alpha/beta/alpha" evidence="15">
    <location>
        <begin position="7"/>
        <end position="450"/>
    </location>
</feature>
<comment type="subunit">
    <text evidence="5">Heterodimer of LeuC and LeuD.</text>
</comment>
<evidence type="ECO:0000256" key="7">
    <source>
        <dbReference type="ARBA" id="ARBA00022430"/>
    </source>
</evidence>
<evidence type="ECO:0000313" key="17">
    <source>
        <dbReference type="Proteomes" id="UP001142610"/>
    </source>
</evidence>
<keyword evidence="11" id="KW-0408">Iron</keyword>
<keyword evidence="12" id="KW-0411">Iron-sulfur</keyword>
<evidence type="ECO:0000256" key="10">
    <source>
        <dbReference type="ARBA" id="ARBA00022723"/>
    </source>
</evidence>
<evidence type="ECO:0000256" key="4">
    <source>
        <dbReference type="ARBA" id="ARBA00004729"/>
    </source>
</evidence>
<dbReference type="InterPro" id="IPR015931">
    <property type="entry name" value="Acnase/IPM_dHydase_lsu_aba_1/3"/>
</dbReference>
<accession>A0A9X2RH50</accession>
<evidence type="ECO:0000259" key="15">
    <source>
        <dbReference type="Pfam" id="PF00330"/>
    </source>
</evidence>
<comment type="caution">
    <text evidence="16">The sequence shown here is derived from an EMBL/GenBank/DDBJ whole genome shotgun (WGS) entry which is preliminary data.</text>
</comment>
<keyword evidence="14" id="KW-0100">Branched-chain amino acid biosynthesis</keyword>
<evidence type="ECO:0000256" key="11">
    <source>
        <dbReference type="ARBA" id="ARBA00023004"/>
    </source>
</evidence>
<evidence type="ECO:0000256" key="14">
    <source>
        <dbReference type="ARBA" id="ARBA00023304"/>
    </source>
</evidence>
<dbReference type="EMBL" id="JANIBC010000002">
    <property type="protein sequence ID" value="MCQ8184484.1"/>
    <property type="molecule type" value="Genomic_DNA"/>
</dbReference>
<evidence type="ECO:0000256" key="5">
    <source>
        <dbReference type="ARBA" id="ARBA00011271"/>
    </source>
</evidence>
<dbReference type="InterPro" id="IPR004430">
    <property type="entry name" value="3-IsopropMal_deHydase_lsu"/>
</dbReference>
<dbReference type="NCBIfam" id="NF004016">
    <property type="entry name" value="PRK05478.1"/>
    <property type="match status" value="1"/>
</dbReference>
<dbReference type="NCBIfam" id="NF009116">
    <property type="entry name" value="PRK12466.1"/>
    <property type="match status" value="1"/>
</dbReference>
<organism evidence="16 17">
    <name type="scientific">Parvularcula maris</name>
    <dbReference type="NCBI Taxonomy" id="2965077"/>
    <lineage>
        <taxon>Bacteria</taxon>
        <taxon>Pseudomonadati</taxon>
        <taxon>Pseudomonadota</taxon>
        <taxon>Alphaproteobacteria</taxon>
        <taxon>Parvularculales</taxon>
        <taxon>Parvularculaceae</taxon>
        <taxon>Parvularcula</taxon>
    </lineage>
</organism>
<dbReference type="InterPro" id="IPR018136">
    <property type="entry name" value="Aconitase_4Fe-4S_BS"/>
</dbReference>
<gene>
    <name evidence="16" type="primary">leuC</name>
    <name evidence="16" type="ORF">NOG11_03705</name>
</gene>
<evidence type="ECO:0000256" key="13">
    <source>
        <dbReference type="ARBA" id="ARBA00023239"/>
    </source>
</evidence>
<keyword evidence="9" id="KW-0028">Amino-acid biosynthesis</keyword>
<keyword evidence="7" id="KW-0432">Leucine biosynthesis</keyword>
<dbReference type="InterPro" id="IPR050067">
    <property type="entry name" value="IPM_dehydratase_rel_enz"/>
</dbReference>
<dbReference type="PANTHER" id="PTHR43822">
    <property type="entry name" value="HOMOACONITASE, MITOCHONDRIAL-RELATED"/>
    <property type="match status" value="1"/>
</dbReference>
<evidence type="ECO:0000256" key="3">
    <source>
        <dbReference type="ARBA" id="ARBA00002695"/>
    </source>
</evidence>
<protein>
    <recommendedName>
        <fullName evidence="6">3-isopropylmalate dehydratase</fullName>
        <ecNumber evidence="6">4.2.1.33</ecNumber>
    </recommendedName>
</protein>
<dbReference type="Pfam" id="PF00330">
    <property type="entry name" value="Aconitase"/>
    <property type="match status" value="1"/>
</dbReference>
<dbReference type="InterPro" id="IPR033941">
    <property type="entry name" value="IPMI_cat"/>
</dbReference>
<dbReference type="PRINTS" id="PR00415">
    <property type="entry name" value="ACONITASE"/>
</dbReference>
<comment type="catalytic activity">
    <reaction evidence="1">
        <text>(2R,3S)-3-isopropylmalate = (2S)-2-isopropylmalate</text>
        <dbReference type="Rhea" id="RHEA:32287"/>
        <dbReference type="ChEBI" id="CHEBI:1178"/>
        <dbReference type="ChEBI" id="CHEBI:35121"/>
        <dbReference type="EC" id="4.2.1.33"/>
    </reaction>
</comment>
<comment type="function">
    <text evidence="3">Catalyzes the isomerization between 2-isopropylmalate and 3-isopropylmalate, via the formation of 2-isopropylmaleate.</text>
</comment>
<dbReference type="InterPro" id="IPR036008">
    <property type="entry name" value="Aconitase_4Fe-4S_dom"/>
</dbReference>
<dbReference type="AlphaFoldDB" id="A0A9X2RH50"/>
<comment type="pathway">
    <text evidence="4">Amino-acid biosynthesis; L-leucine biosynthesis; L-leucine from 3-methyl-2-oxobutanoate: step 2/4.</text>
</comment>
<keyword evidence="13 16" id="KW-0456">Lyase</keyword>
<dbReference type="Gene3D" id="3.30.499.10">
    <property type="entry name" value="Aconitase, domain 3"/>
    <property type="match status" value="2"/>
</dbReference>
<dbReference type="CDD" id="cd01583">
    <property type="entry name" value="IPMI"/>
    <property type="match status" value="1"/>
</dbReference>
<dbReference type="GO" id="GO:0009098">
    <property type="term" value="P:L-leucine biosynthetic process"/>
    <property type="evidence" value="ECO:0007669"/>
    <property type="project" value="UniProtKB-KW"/>
</dbReference>
<comment type="cofactor">
    <cofactor evidence="2">
        <name>[4Fe-4S] cluster</name>
        <dbReference type="ChEBI" id="CHEBI:49883"/>
    </cofactor>
</comment>
<evidence type="ECO:0000256" key="6">
    <source>
        <dbReference type="ARBA" id="ARBA00011998"/>
    </source>
</evidence>
<name>A0A9X2RH50_9PROT</name>
<sequence>MAKTLFQKVWERNVVREERTDSPAILHVGLHLIHEVTSPQAFSVLDERGLTVRRPDLTLATIDHSVPTLPADEAGRPPYATPEAEHQVETLRRNCARHGIELLDIGDPRRGIVHMVGPELGRTHPGSVVVCGDSHTSTHGAFGALAFGIGTTEVGHVLATQCLFQRRPRTLRVLFEGRTAPDVTAKDMALAVIAKLGMDGGTGHVIEYAGDAVRRLSMEGRMTLCNLSIEAGARAGMVAPDEVTLAYLKDRSGTPQDWDAACGQWLSLRSDEGAAFDKEVIIDAAAIRPMVTYGVSPHEGVSADGAVPSDVRAEAAAYMKLGPGQKLGEVEIDRVFVGSCTNGRLEDLRAAAHVLRGRKVSSGVTMLVVPGSEEVKRRAEAEGLRELFTAAGAQWREPGCSMCIAMNGDRGMPGELVVSTSNRNFKGRQGDGARTVLASPATAAASAVMGRIAHAGMLEAEQ</sequence>
<dbReference type="GO" id="GO:0046872">
    <property type="term" value="F:metal ion binding"/>
    <property type="evidence" value="ECO:0007669"/>
    <property type="project" value="UniProtKB-KW"/>
</dbReference>
<dbReference type="PANTHER" id="PTHR43822:SF9">
    <property type="entry name" value="3-ISOPROPYLMALATE DEHYDRATASE"/>
    <property type="match status" value="1"/>
</dbReference>
<proteinExistence type="predicted"/>
<dbReference type="PROSITE" id="PS01244">
    <property type="entry name" value="ACONITASE_2"/>
    <property type="match status" value="1"/>
</dbReference>
<dbReference type="SUPFAM" id="SSF53732">
    <property type="entry name" value="Aconitase iron-sulfur domain"/>
    <property type="match status" value="1"/>
</dbReference>
<reference evidence="16" key="1">
    <citation type="submission" date="2022-07" db="EMBL/GenBank/DDBJ databases">
        <title>Parvularcula maris sp. nov., an algicidal bacterium isolated from seawater.</title>
        <authorList>
            <person name="Li F."/>
        </authorList>
    </citation>
    <scope>NUCLEOTIDE SEQUENCE</scope>
    <source>
        <strain evidence="16">BGMRC 0090</strain>
    </source>
</reference>
<dbReference type="PROSITE" id="PS00450">
    <property type="entry name" value="ACONITASE_1"/>
    <property type="match status" value="1"/>
</dbReference>